<dbReference type="EMBL" id="AEUV02000002">
    <property type="protein sequence ID" value="EHI75242.1"/>
    <property type="molecule type" value="Genomic_DNA"/>
</dbReference>
<protein>
    <recommendedName>
        <fullName evidence="3">HD domain-containing protein</fullName>
    </recommendedName>
</protein>
<evidence type="ECO:0000313" key="2">
    <source>
        <dbReference type="Proteomes" id="UP000004322"/>
    </source>
</evidence>
<dbReference type="AlphaFoldDB" id="G5JNY8"/>
<sequence length="182" mass="21477">MLELNSYLEDRKAGLEDLLVKWSDFLYKNVNFYRESQIHGRQHCQRVLLYALLLADDQGLELQDKERLALAAVFHDSQRYDDGFDTGHGQRGAEAYRSHCQERGAEADRLIYWIIYYHDLADDEGLKHFSNDEHGKLLFQTFKDADGLDRFRLGEQYFDAHYLRKPQAHNYIHLAKELNAEH</sequence>
<dbReference type="Gene3D" id="1.10.3210.10">
    <property type="entry name" value="Hypothetical protein af1432"/>
    <property type="match status" value="1"/>
</dbReference>
<keyword evidence="2" id="KW-1185">Reference proteome</keyword>
<proteinExistence type="predicted"/>
<dbReference type="eggNOG" id="COG1418">
    <property type="taxonomic scope" value="Bacteria"/>
</dbReference>
<dbReference type="RefSeq" id="WP_004229480.1">
    <property type="nucleotide sequence ID" value="NZ_AEUV02000002.1"/>
</dbReference>
<evidence type="ECO:0008006" key="3">
    <source>
        <dbReference type="Google" id="ProtNLM"/>
    </source>
</evidence>
<dbReference type="OrthoDB" id="7069048at2"/>
<dbReference type="STRING" id="873449.STRCR_1519"/>
<gene>
    <name evidence="1" type="ORF">STRCR_1519</name>
</gene>
<dbReference type="SUPFAM" id="SSF109604">
    <property type="entry name" value="HD-domain/PDEase-like"/>
    <property type="match status" value="1"/>
</dbReference>
<name>G5JNY8_STRCG</name>
<dbReference type="Proteomes" id="UP000004322">
    <property type="component" value="Unassembled WGS sequence"/>
</dbReference>
<reference evidence="1" key="1">
    <citation type="submission" date="2011-07" db="EMBL/GenBank/DDBJ databases">
        <authorList>
            <person name="Stanhope M.J."/>
            <person name="Durkin A.S."/>
            <person name="Hostetler J."/>
            <person name="Kim M."/>
            <person name="Radune D."/>
            <person name="Singh I."/>
            <person name="Town C.D."/>
        </authorList>
    </citation>
    <scope>NUCLEOTIDE SEQUENCE [LARGE SCALE GENOMIC DNA]</scope>
    <source>
        <strain evidence="1">HS-6</strain>
    </source>
</reference>
<organism evidence="1 2">
    <name type="scientific">Streptococcus criceti HS-6</name>
    <dbReference type="NCBI Taxonomy" id="873449"/>
    <lineage>
        <taxon>Bacteria</taxon>
        <taxon>Bacillati</taxon>
        <taxon>Bacillota</taxon>
        <taxon>Bacilli</taxon>
        <taxon>Lactobacillales</taxon>
        <taxon>Streptococcaceae</taxon>
        <taxon>Streptococcus</taxon>
    </lineage>
</organism>
<comment type="caution">
    <text evidence="1">The sequence shown here is derived from an EMBL/GenBank/DDBJ whole genome shotgun (WGS) entry which is preliminary data.</text>
</comment>
<evidence type="ECO:0000313" key="1">
    <source>
        <dbReference type="EMBL" id="EHI75242.1"/>
    </source>
</evidence>
<accession>G5JNY8</accession>